<dbReference type="KEGG" id="nde:NIDE3503"/>
<dbReference type="HOGENOM" id="CLU_2664283_0_0_0"/>
<accession>D8PIV1</accession>
<evidence type="ECO:0000313" key="2">
    <source>
        <dbReference type="Proteomes" id="UP000001660"/>
    </source>
</evidence>
<organism evidence="1 2">
    <name type="scientific">Nitrospira defluvii</name>
    <dbReference type="NCBI Taxonomy" id="330214"/>
    <lineage>
        <taxon>Bacteria</taxon>
        <taxon>Pseudomonadati</taxon>
        <taxon>Nitrospirota</taxon>
        <taxon>Nitrospiria</taxon>
        <taxon>Nitrospirales</taxon>
        <taxon>Nitrospiraceae</taxon>
        <taxon>Nitrospira</taxon>
    </lineage>
</organism>
<protein>
    <submittedName>
        <fullName evidence="1">Uncharacterized protein</fullName>
    </submittedName>
</protein>
<proteinExistence type="predicted"/>
<reference evidence="1 2" key="1">
    <citation type="journal article" date="2010" name="Proc. Natl. Acad. Sci. U.S.A.">
        <title>A Nitrospira metagenome illuminates the physiology and evolution of globally important nitrite-oxidizing bacteria.</title>
        <authorList>
            <person name="Lucker S."/>
            <person name="Wagner M."/>
            <person name="Maixner F."/>
            <person name="Pelletier E."/>
            <person name="Koch H."/>
            <person name="Vacherie B."/>
            <person name="Rattei T."/>
            <person name="Sinninghe Damste J."/>
            <person name="Spieck E."/>
            <person name="Le Paslier D."/>
            <person name="Daims H."/>
        </authorList>
    </citation>
    <scope>NUCLEOTIDE SEQUENCE [LARGE SCALE GENOMIC DNA]</scope>
</reference>
<dbReference type="Proteomes" id="UP000001660">
    <property type="component" value="Chromosome"/>
</dbReference>
<sequence>MHRLVHDSEKKLFRPETFPLTVRFTNSHNLQIRCIRVPIRRLACSNVTQCRREATARTCGHGNSWEGLSSLEAEG</sequence>
<gene>
    <name evidence="1" type="ORF">NIDE3503</name>
</gene>
<name>D8PIV1_9BACT</name>
<dbReference type="STRING" id="330214.NIDE3503"/>
<dbReference type="AlphaFoldDB" id="D8PIV1"/>
<evidence type="ECO:0000313" key="1">
    <source>
        <dbReference type="EMBL" id="CBK43188.1"/>
    </source>
</evidence>
<keyword evidence="2" id="KW-1185">Reference proteome</keyword>
<dbReference type="EMBL" id="FP929003">
    <property type="protein sequence ID" value="CBK43188.1"/>
    <property type="molecule type" value="Genomic_DNA"/>
</dbReference>